<dbReference type="GeneID" id="62200512"/>
<sequence>QQRRTQLPKTKPHHIFFTRPTSTSRNTAIMMNLVLALLLQLSMFMLAEAAPMTVQSAKPWQAGTGGGIIGFIVLVLDIIAWIEIFKSNRPVPNKVLWALVVFLFPVVGMIIYYLFSNRQAHNTYEPIPA</sequence>
<feature type="domain" description="Cardiolipin synthase N-terminal" evidence="8">
    <location>
        <begin position="75"/>
        <end position="116"/>
    </location>
</feature>
<keyword evidence="3 6" id="KW-0812">Transmembrane</keyword>
<feature type="chain" id="PRO_5034585006" description="Cardiolipin synthase N-terminal domain-containing protein" evidence="7">
    <location>
        <begin position="50"/>
        <end position="129"/>
    </location>
</feature>
<dbReference type="AlphaFoldDB" id="A0A8H7BJI8"/>
<comment type="subcellular location">
    <subcellularLocation>
        <location evidence="1">Cell membrane</location>
        <topology evidence="1">Multi-pass membrane protein</topology>
    </subcellularLocation>
</comment>
<feature type="transmembrane region" description="Helical" evidence="6">
    <location>
        <begin position="96"/>
        <end position="115"/>
    </location>
</feature>
<keyword evidence="4 6" id="KW-1133">Transmembrane helix</keyword>
<protein>
    <recommendedName>
        <fullName evidence="8">Cardiolipin synthase N-terminal domain-containing protein</fullName>
    </recommendedName>
</protein>
<evidence type="ECO:0000256" key="1">
    <source>
        <dbReference type="ARBA" id="ARBA00004651"/>
    </source>
</evidence>
<dbReference type="RefSeq" id="XP_038790626.1">
    <property type="nucleotide sequence ID" value="XM_038927334.1"/>
</dbReference>
<keyword evidence="7" id="KW-0732">Signal</keyword>
<dbReference type="InterPro" id="IPR027379">
    <property type="entry name" value="CLS_N"/>
</dbReference>
<proteinExistence type="predicted"/>
<evidence type="ECO:0000313" key="10">
    <source>
        <dbReference type="Proteomes" id="UP000596902"/>
    </source>
</evidence>
<evidence type="ECO:0000256" key="3">
    <source>
        <dbReference type="ARBA" id="ARBA00022692"/>
    </source>
</evidence>
<evidence type="ECO:0000256" key="2">
    <source>
        <dbReference type="ARBA" id="ARBA00022475"/>
    </source>
</evidence>
<keyword evidence="5 6" id="KW-0472">Membrane</keyword>
<evidence type="ECO:0000259" key="8">
    <source>
        <dbReference type="Pfam" id="PF13396"/>
    </source>
</evidence>
<dbReference type="EMBL" id="JAAABM010000002">
    <property type="protein sequence ID" value="KAF7680636.1"/>
    <property type="molecule type" value="Genomic_DNA"/>
</dbReference>
<feature type="non-terminal residue" evidence="9">
    <location>
        <position position="129"/>
    </location>
</feature>
<evidence type="ECO:0000313" key="9">
    <source>
        <dbReference type="EMBL" id="KAF7680636.1"/>
    </source>
</evidence>
<reference evidence="9" key="1">
    <citation type="submission" date="2020-01" db="EMBL/GenBank/DDBJ databases">
        <authorList>
            <person name="Feng Z.H.Z."/>
        </authorList>
    </citation>
    <scope>NUCLEOTIDE SEQUENCE</scope>
    <source>
        <strain evidence="9">CBS107.38</strain>
    </source>
</reference>
<dbReference type="Proteomes" id="UP000596902">
    <property type="component" value="Unassembled WGS sequence"/>
</dbReference>
<feature type="transmembrane region" description="Helical" evidence="6">
    <location>
        <begin position="65"/>
        <end position="84"/>
    </location>
</feature>
<name>A0A8H7BJI8_9PLEO</name>
<accession>A0A8H7BJI8</accession>
<feature type="signal peptide" evidence="7">
    <location>
        <begin position="1"/>
        <end position="49"/>
    </location>
</feature>
<evidence type="ECO:0000256" key="6">
    <source>
        <dbReference type="SAM" id="Phobius"/>
    </source>
</evidence>
<dbReference type="GO" id="GO:0005886">
    <property type="term" value="C:plasma membrane"/>
    <property type="evidence" value="ECO:0007669"/>
    <property type="project" value="UniProtKB-SubCell"/>
</dbReference>
<reference evidence="9" key="2">
    <citation type="submission" date="2020-08" db="EMBL/GenBank/DDBJ databases">
        <title>Draft Genome Sequence of Cumin Blight Pathogen Alternaria burnsii.</title>
        <authorList>
            <person name="Feng Z."/>
        </authorList>
    </citation>
    <scope>NUCLEOTIDE SEQUENCE</scope>
    <source>
        <strain evidence="9">CBS107.38</strain>
    </source>
</reference>
<evidence type="ECO:0000256" key="4">
    <source>
        <dbReference type="ARBA" id="ARBA00022989"/>
    </source>
</evidence>
<keyword evidence="10" id="KW-1185">Reference proteome</keyword>
<gene>
    <name evidence="9" type="ORF">GT037_002287</name>
</gene>
<comment type="caution">
    <text evidence="9">The sequence shown here is derived from an EMBL/GenBank/DDBJ whole genome shotgun (WGS) entry which is preliminary data.</text>
</comment>
<organism evidence="9 10">
    <name type="scientific">Alternaria burnsii</name>
    <dbReference type="NCBI Taxonomy" id="1187904"/>
    <lineage>
        <taxon>Eukaryota</taxon>
        <taxon>Fungi</taxon>
        <taxon>Dikarya</taxon>
        <taxon>Ascomycota</taxon>
        <taxon>Pezizomycotina</taxon>
        <taxon>Dothideomycetes</taxon>
        <taxon>Pleosporomycetidae</taxon>
        <taxon>Pleosporales</taxon>
        <taxon>Pleosporineae</taxon>
        <taxon>Pleosporaceae</taxon>
        <taxon>Alternaria</taxon>
        <taxon>Alternaria sect. Alternaria</taxon>
    </lineage>
</organism>
<evidence type="ECO:0000256" key="5">
    <source>
        <dbReference type="ARBA" id="ARBA00023136"/>
    </source>
</evidence>
<dbReference type="Pfam" id="PF13396">
    <property type="entry name" value="PLDc_N"/>
    <property type="match status" value="1"/>
</dbReference>
<keyword evidence="2" id="KW-1003">Cell membrane</keyword>
<evidence type="ECO:0000256" key="7">
    <source>
        <dbReference type="SAM" id="SignalP"/>
    </source>
</evidence>